<protein>
    <recommendedName>
        <fullName evidence="4">Lipoprotein</fullName>
    </recommendedName>
</protein>
<evidence type="ECO:0000313" key="3">
    <source>
        <dbReference type="Proteomes" id="UP000278907"/>
    </source>
</evidence>
<proteinExistence type="predicted"/>
<reference evidence="2 3" key="1">
    <citation type="submission" date="2018-09" db="EMBL/GenBank/DDBJ databases">
        <authorList>
            <person name="Livingstone P.G."/>
            <person name="Whitworth D.E."/>
        </authorList>
    </citation>
    <scope>NUCLEOTIDE SEQUENCE [LARGE SCALE GENOMIC DNA]</scope>
    <source>
        <strain evidence="2 3">CA031B</strain>
    </source>
</reference>
<organism evidence="2 3">
    <name type="scientific">Corallococcus praedator</name>
    <dbReference type="NCBI Taxonomy" id="2316724"/>
    <lineage>
        <taxon>Bacteria</taxon>
        <taxon>Pseudomonadati</taxon>
        <taxon>Myxococcota</taxon>
        <taxon>Myxococcia</taxon>
        <taxon>Myxococcales</taxon>
        <taxon>Cystobacterineae</taxon>
        <taxon>Myxococcaceae</taxon>
        <taxon>Corallococcus</taxon>
    </lineage>
</organism>
<name>A0ABX9QJ69_9BACT</name>
<keyword evidence="3" id="KW-1185">Reference proteome</keyword>
<feature type="chain" id="PRO_5045227118" description="Lipoprotein" evidence="1">
    <location>
        <begin position="22"/>
        <end position="86"/>
    </location>
</feature>
<keyword evidence="1" id="KW-0732">Signal</keyword>
<dbReference type="PROSITE" id="PS51257">
    <property type="entry name" value="PROKAR_LIPOPROTEIN"/>
    <property type="match status" value="1"/>
</dbReference>
<dbReference type="RefSeq" id="WP_120533581.1">
    <property type="nucleotide sequence ID" value="NZ_RAWI01000081.1"/>
</dbReference>
<evidence type="ECO:0008006" key="4">
    <source>
        <dbReference type="Google" id="ProtNLM"/>
    </source>
</evidence>
<sequence>MNLFRGLALLAGGLAALSGCATLDTSNLSQSCRSQYNACLDSCQPSSRAALRIPQDSVQGQSVGRTPDTQTPGCVDECNQQAKTCT</sequence>
<dbReference type="Proteomes" id="UP000278907">
    <property type="component" value="Unassembled WGS sequence"/>
</dbReference>
<dbReference type="EMBL" id="RAWI01000081">
    <property type="protein sequence ID" value="RKI09930.1"/>
    <property type="molecule type" value="Genomic_DNA"/>
</dbReference>
<comment type="caution">
    <text evidence="2">The sequence shown here is derived from an EMBL/GenBank/DDBJ whole genome shotgun (WGS) entry which is preliminary data.</text>
</comment>
<evidence type="ECO:0000256" key="1">
    <source>
        <dbReference type="SAM" id="SignalP"/>
    </source>
</evidence>
<gene>
    <name evidence="2" type="ORF">D7Y13_13495</name>
</gene>
<feature type="signal peptide" evidence="1">
    <location>
        <begin position="1"/>
        <end position="21"/>
    </location>
</feature>
<evidence type="ECO:0000313" key="2">
    <source>
        <dbReference type="EMBL" id="RKI09930.1"/>
    </source>
</evidence>
<accession>A0ABX9QJ69</accession>